<protein>
    <submittedName>
        <fullName evidence="1">Uncharacterized protein</fullName>
    </submittedName>
</protein>
<proteinExistence type="predicted"/>
<feature type="non-terminal residue" evidence="1">
    <location>
        <position position="1"/>
    </location>
</feature>
<name>A0AAD4LJU5_9AGAM</name>
<feature type="non-terminal residue" evidence="1">
    <location>
        <position position="91"/>
    </location>
</feature>
<dbReference type="Proteomes" id="UP001201163">
    <property type="component" value="Unassembled WGS sequence"/>
</dbReference>
<dbReference type="AlphaFoldDB" id="A0AAD4LJU5"/>
<comment type="caution">
    <text evidence="1">The sequence shown here is derived from an EMBL/GenBank/DDBJ whole genome shotgun (WGS) entry which is preliminary data.</text>
</comment>
<gene>
    <name evidence="1" type="ORF">EDB92DRAFT_1774302</name>
</gene>
<reference evidence="1" key="1">
    <citation type="submission" date="2022-01" db="EMBL/GenBank/DDBJ databases">
        <title>Comparative genomics reveals a dynamic genome evolution in the ectomycorrhizal milk-cap (Lactarius) mushrooms.</title>
        <authorList>
            <consortium name="DOE Joint Genome Institute"/>
            <person name="Lebreton A."/>
            <person name="Tang N."/>
            <person name="Kuo A."/>
            <person name="LaButti K."/>
            <person name="Drula E."/>
            <person name="Barry K."/>
            <person name="Clum A."/>
            <person name="Lipzen A."/>
            <person name="Mousain D."/>
            <person name="Ng V."/>
            <person name="Wang R."/>
            <person name="Wang X."/>
            <person name="Dai Y."/>
            <person name="Henrissat B."/>
            <person name="Grigoriev I.V."/>
            <person name="Guerin-Laguette A."/>
            <person name="Yu F."/>
            <person name="Martin F.M."/>
        </authorList>
    </citation>
    <scope>NUCLEOTIDE SEQUENCE</scope>
    <source>
        <strain evidence="1">QP</strain>
    </source>
</reference>
<dbReference type="EMBL" id="JAKELL010000014">
    <property type="protein sequence ID" value="KAH8994569.1"/>
    <property type="molecule type" value="Genomic_DNA"/>
</dbReference>
<evidence type="ECO:0000313" key="1">
    <source>
        <dbReference type="EMBL" id="KAH8994569.1"/>
    </source>
</evidence>
<evidence type="ECO:0000313" key="2">
    <source>
        <dbReference type="Proteomes" id="UP001201163"/>
    </source>
</evidence>
<accession>A0AAD4LJU5</accession>
<sequence>EIRCIVNVQHNCYSCKCTGIRHNAVQQEHEKTSKTRALVNHNPQAQFVLNVHSVHNYKSISAVTPPSLWGLSTSVDTDIATLRMRAAQVIR</sequence>
<organism evidence="1 2">
    <name type="scientific">Lactarius akahatsu</name>
    <dbReference type="NCBI Taxonomy" id="416441"/>
    <lineage>
        <taxon>Eukaryota</taxon>
        <taxon>Fungi</taxon>
        <taxon>Dikarya</taxon>
        <taxon>Basidiomycota</taxon>
        <taxon>Agaricomycotina</taxon>
        <taxon>Agaricomycetes</taxon>
        <taxon>Russulales</taxon>
        <taxon>Russulaceae</taxon>
        <taxon>Lactarius</taxon>
    </lineage>
</organism>
<keyword evidence="2" id="KW-1185">Reference proteome</keyword>